<keyword evidence="6" id="KW-0413">Isomerase</keyword>
<comment type="cofactor">
    <cofactor evidence="1">
        <name>Mg(2+)</name>
        <dbReference type="ChEBI" id="CHEBI:18420"/>
    </cofactor>
</comment>
<dbReference type="InterPro" id="IPR005845">
    <property type="entry name" value="A-D-PHexomutase_a/b/a-II"/>
</dbReference>
<dbReference type="InterPro" id="IPR050060">
    <property type="entry name" value="Phosphoglucosamine_mutase"/>
</dbReference>
<dbReference type="InterPro" id="IPR036900">
    <property type="entry name" value="A-D-PHexomutase_C_sf"/>
</dbReference>
<keyword evidence="4" id="KW-0479">Metal-binding</keyword>
<dbReference type="Gene3D" id="3.30.310.50">
    <property type="entry name" value="Alpha-D-phosphohexomutase, C-terminal domain"/>
    <property type="match status" value="1"/>
</dbReference>
<gene>
    <name evidence="10" type="ORF">H9728_03375</name>
</gene>
<evidence type="ECO:0000256" key="5">
    <source>
        <dbReference type="ARBA" id="ARBA00022842"/>
    </source>
</evidence>
<evidence type="ECO:0000313" key="10">
    <source>
        <dbReference type="EMBL" id="HIY78063.1"/>
    </source>
</evidence>
<dbReference type="GO" id="GO:0046872">
    <property type="term" value="F:metal ion binding"/>
    <property type="evidence" value="ECO:0007669"/>
    <property type="project" value="UniProtKB-KW"/>
</dbReference>
<evidence type="ECO:0000259" key="8">
    <source>
        <dbReference type="Pfam" id="PF02879"/>
    </source>
</evidence>
<evidence type="ECO:0000259" key="9">
    <source>
        <dbReference type="Pfam" id="PF02880"/>
    </source>
</evidence>
<name>A0A9D1Z897_9FIRM</name>
<dbReference type="InterPro" id="IPR016055">
    <property type="entry name" value="A-D-PHexomutase_a/b/a-I/II/III"/>
</dbReference>
<evidence type="ECO:0000256" key="1">
    <source>
        <dbReference type="ARBA" id="ARBA00001946"/>
    </source>
</evidence>
<dbReference type="SUPFAM" id="SSF55957">
    <property type="entry name" value="Phosphoglucomutase, C-terminal domain"/>
    <property type="match status" value="1"/>
</dbReference>
<dbReference type="Pfam" id="PF02879">
    <property type="entry name" value="PGM_PMM_II"/>
    <property type="match status" value="1"/>
</dbReference>
<proteinExistence type="inferred from homology"/>
<evidence type="ECO:0000313" key="11">
    <source>
        <dbReference type="Proteomes" id="UP000824135"/>
    </source>
</evidence>
<feature type="domain" description="Alpha-D-phosphohexomutase alpha/beta/alpha" evidence="9">
    <location>
        <begin position="276"/>
        <end position="389"/>
    </location>
</feature>
<comment type="caution">
    <text evidence="10">The sequence shown here is derived from an EMBL/GenBank/DDBJ whole genome shotgun (WGS) entry which is preliminary data.</text>
</comment>
<dbReference type="InterPro" id="IPR005841">
    <property type="entry name" value="Alpha-D-phosphohexomutase_SF"/>
</dbReference>
<dbReference type="GO" id="GO:0004615">
    <property type="term" value="F:phosphomannomutase activity"/>
    <property type="evidence" value="ECO:0007669"/>
    <property type="project" value="TreeGrafter"/>
</dbReference>
<dbReference type="InterPro" id="IPR005844">
    <property type="entry name" value="A-D-PHexomutase_a/b/a-I"/>
</dbReference>
<evidence type="ECO:0008006" key="12">
    <source>
        <dbReference type="Google" id="ProtNLM"/>
    </source>
</evidence>
<sequence length="507" mass="54851">MLLNDWLELKSGSDVRGVALEGVAGEPVNLTDEAIRGVCEAFLVWFAKKTGKTRMKIAIGHDSRLSAERISACVLGAVTESGANALFTGLSSTPSMFMLLKDGLADASVMITASHLPYNKNGLKFFTGEGGLEGRDITEILTLAAEGARLKADRKGSVERADYLSRYSENLVALVRERTGEEKPLSGKKIIVDAGNGAGGFYAEKVLKPLGADTDGSQFLEPDGRFPNHIPNPENADAMRSVSEQVKKTGADFGIIFDTDVDRAGAVDKNGEEINRNRLIALISAILLKEKPGVIVTDSVTSDGLAEFIRAHGGWHRRFRRGYKNVIDEAIRLNAAGEYAPLAIETSGHAALMENYFLDDGAYLVTRILISLALLSKQGKDISDLFSDLKEPAEAAEVRLGFTEQGKKDSKNKGLAAIEGIKQTAAQTEGLSLAPDNFEGVRINFDRARGNGWALVRMSLHEPIVPVNIESDDRGGAKMIARSLETLLSPYRADIDLSALERFLNEK</sequence>
<evidence type="ECO:0000256" key="4">
    <source>
        <dbReference type="ARBA" id="ARBA00022723"/>
    </source>
</evidence>
<organism evidence="10 11">
    <name type="scientific">Candidatus Borkfalkia excrementavium</name>
    <dbReference type="NCBI Taxonomy" id="2838505"/>
    <lineage>
        <taxon>Bacteria</taxon>
        <taxon>Bacillati</taxon>
        <taxon>Bacillota</taxon>
        <taxon>Clostridia</taxon>
        <taxon>Christensenellales</taxon>
        <taxon>Christensenellaceae</taxon>
        <taxon>Candidatus Borkfalkia</taxon>
    </lineage>
</organism>
<reference evidence="10" key="1">
    <citation type="journal article" date="2021" name="PeerJ">
        <title>Extensive microbial diversity within the chicken gut microbiome revealed by metagenomics and culture.</title>
        <authorList>
            <person name="Gilroy R."/>
            <person name="Ravi A."/>
            <person name="Getino M."/>
            <person name="Pursley I."/>
            <person name="Horton D.L."/>
            <person name="Alikhan N.F."/>
            <person name="Baker D."/>
            <person name="Gharbi K."/>
            <person name="Hall N."/>
            <person name="Watson M."/>
            <person name="Adriaenssens E.M."/>
            <person name="Foster-Nyarko E."/>
            <person name="Jarju S."/>
            <person name="Secka A."/>
            <person name="Antonio M."/>
            <person name="Oren A."/>
            <person name="Chaudhuri R.R."/>
            <person name="La Ragione R."/>
            <person name="Hildebrand F."/>
            <person name="Pallen M.J."/>
        </authorList>
    </citation>
    <scope>NUCLEOTIDE SEQUENCE</scope>
    <source>
        <strain evidence="10">CHK199-9574</strain>
    </source>
</reference>
<evidence type="ECO:0000259" key="7">
    <source>
        <dbReference type="Pfam" id="PF02878"/>
    </source>
</evidence>
<evidence type="ECO:0000256" key="2">
    <source>
        <dbReference type="ARBA" id="ARBA00010231"/>
    </source>
</evidence>
<accession>A0A9D1Z897</accession>
<dbReference type="PRINTS" id="PR00509">
    <property type="entry name" value="PGMPMM"/>
</dbReference>
<protein>
    <recommendedName>
        <fullName evidence="12">Phosphomannomutase/phosphoglucomutase</fullName>
    </recommendedName>
</protein>
<dbReference type="Gene3D" id="3.40.120.10">
    <property type="entry name" value="Alpha-D-Glucose-1,6-Bisphosphate, subunit A, domain 3"/>
    <property type="match status" value="3"/>
</dbReference>
<dbReference type="AlphaFoldDB" id="A0A9D1Z897"/>
<dbReference type="GO" id="GO:0005975">
    <property type="term" value="P:carbohydrate metabolic process"/>
    <property type="evidence" value="ECO:0007669"/>
    <property type="project" value="InterPro"/>
</dbReference>
<dbReference type="SUPFAM" id="SSF53738">
    <property type="entry name" value="Phosphoglucomutase, first 3 domains"/>
    <property type="match status" value="3"/>
</dbReference>
<dbReference type="EMBL" id="DXCO01000027">
    <property type="protein sequence ID" value="HIY78063.1"/>
    <property type="molecule type" value="Genomic_DNA"/>
</dbReference>
<dbReference type="CDD" id="cd03089">
    <property type="entry name" value="PMM_PGM"/>
    <property type="match status" value="1"/>
</dbReference>
<dbReference type="FunFam" id="3.40.120.10:FF:000010">
    <property type="entry name" value="phosphomannomutase/phosphoglucomutase isoform X1"/>
    <property type="match status" value="1"/>
</dbReference>
<keyword evidence="3" id="KW-0597">Phosphoprotein</keyword>
<dbReference type="Pfam" id="PF02880">
    <property type="entry name" value="PGM_PMM_III"/>
    <property type="match status" value="1"/>
</dbReference>
<dbReference type="InterPro" id="IPR005846">
    <property type="entry name" value="A-D-PHexomutase_a/b/a-III"/>
</dbReference>
<comment type="similarity">
    <text evidence="2">Belongs to the phosphohexose mutase family.</text>
</comment>
<dbReference type="PANTHER" id="PTHR42946">
    <property type="entry name" value="PHOSPHOHEXOSE MUTASE"/>
    <property type="match status" value="1"/>
</dbReference>
<dbReference type="Pfam" id="PF02878">
    <property type="entry name" value="PGM_PMM_I"/>
    <property type="match status" value="1"/>
</dbReference>
<dbReference type="Proteomes" id="UP000824135">
    <property type="component" value="Unassembled WGS sequence"/>
</dbReference>
<dbReference type="PANTHER" id="PTHR42946:SF1">
    <property type="entry name" value="PHOSPHOGLUCOMUTASE (ALPHA-D-GLUCOSE-1,6-BISPHOSPHATE-DEPENDENT)"/>
    <property type="match status" value="1"/>
</dbReference>
<reference evidence="10" key="2">
    <citation type="submission" date="2021-04" db="EMBL/GenBank/DDBJ databases">
        <authorList>
            <person name="Gilroy R."/>
        </authorList>
    </citation>
    <scope>NUCLEOTIDE SEQUENCE</scope>
    <source>
        <strain evidence="10">CHK199-9574</strain>
    </source>
</reference>
<feature type="domain" description="Alpha-D-phosphohexomutase alpha/beta/alpha" evidence="7">
    <location>
        <begin position="13"/>
        <end position="139"/>
    </location>
</feature>
<feature type="domain" description="Alpha-D-phosphohexomutase alpha/beta/alpha" evidence="8">
    <location>
        <begin position="167"/>
        <end position="271"/>
    </location>
</feature>
<evidence type="ECO:0000256" key="3">
    <source>
        <dbReference type="ARBA" id="ARBA00022553"/>
    </source>
</evidence>
<evidence type="ECO:0000256" key="6">
    <source>
        <dbReference type="ARBA" id="ARBA00023235"/>
    </source>
</evidence>
<keyword evidence="5" id="KW-0460">Magnesium</keyword>